<dbReference type="Proteomes" id="UP000541558">
    <property type="component" value="Unassembled WGS sequence"/>
</dbReference>
<feature type="compositionally biased region" description="Basic and acidic residues" evidence="2">
    <location>
        <begin position="132"/>
        <end position="146"/>
    </location>
</feature>
<feature type="region of interest" description="Disordered" evidence="2">
    <location>
        <begin position="132"/>
        <end position="188"/>
    </location>
</feature>
<dbReference type="EMBL" id="JAACJK010000001">
    <property type="protein sequence ID" value="KAF5342315.1"/>
    <property type="molecule type" value="Genomic_DNA"/>
</dbReference>
<keyword evidence="1" id="KW-0862">Zinc</keyword>
<name>A0A8H5CJY2_9AGAR</name>
<feature type="zinc finger region" description="C3H1-type" evidence="1">
    <location>
        <begin position="411"/>
        <end position="440"/>
    </location>
</feature>
<accession>A0A8H5CJY2</accession>
<comment type="caution">
    <text evidence="6">The sequence shown here is derived from an EMBL/GenBank/DDBJ whole genome shotgun (WGS) entry which is preliminary data.</text>
</comment>
<feature type="region of interest" description="Disordered" evidence="2">
    <location>
        <begin position="1"/>
        <end position="61"/>
    </location>
</feature>
<gene>
    <name evidence="4" type="ORF">D9611_001367</name>
    <name evidence="5" type="ORF">D9611_001368</name>
    <name evidence="6" type="ORF">D9611_001369</name>
</gene>
<evidence type="ECO:0000313" key="7">
    <source>
        <dbReference type="Proteomes" id="UP000541558"/>
    </source>
</evidence>
<evidence type="ECO:0000313" key="5">
    <source>
        <dbReference type="EMBL" id="KAF5342315.1"/>
    </source>
</evidence>
<protein>
    <recommendedName>
        <fullName evidence="3">C3H1-type domain-containing protein</fullName>
    </recommendedName>
</protein>
<evidence type="ECO:0000313" key="6">
    <source>
        <dbReference type="EMBL" id="KAF5342316.1"/>
    </source>
</evidence>
<dbReference type="AlphaFoldDB" id="A0A8H5CJY2"/>
<feature type="compositionally biased region" description="Low complexity" evidence="2">
    <location>
        <begin position="33"/>
        <end position="46"/>
    </location>
</feature>
<proteinExistence type="predicted"/>
<keyword evidence="1" id="KW-0479">Metal-binding</keyword>
<evidence type="ECO:0000313" key="4">
    <source>
        <dbReference type="EMBL" id="KAF5342314.1"/>
    </source>
</evidence>
<keyword evidence="1" id="KW-0863">Zinc-finger</keyword>
<reference evidence="6 7" key="1">
    <citation type="journal article" date="2020" name="ISME J.">
        <title>Uncovering the hidden diversity of litter-decomposition mechanisms in mushroom-forming fungi.</title>
        <authorList>
            <person name="Floudas D."/>
            <person name="Bentzer J."/>
            <person name="Ahren D."/>
            <person name="Johansson T."/>
            <person name="Persson P."/>
            <person name="Tunlid A."/>
        </authorList>
    </citation>
    <scope>NUCLEOTIDE SEQUENCE [LARGE SCALE GENOMIC DNA]</scope>
    <source>
        <strain evidence="6 7">CBS 175.51</strain>
    </source>
</reference>
<evidence type="ECO:0000256" key="2">
    <source>
        <dbReference type="SAM" id="MobiDB-lite"/>
    </source>
</evidence>
<dbReference type="GO" id="GO:0008270">
    <property type="term" value="F:zinc ion binding"/>
    <property type="evidence" value="ECO:0007669"/>
    <property type="project" value="UniProtKB-KW"/>
</dbReference>
<evidence type="ECO:0000259" key="3">
    <source>
        <dbReference type="PROSITE" id="PS50103"/>
    </source>
</evidence>
<feature type="compositionally biased region" description="Polar residues" evidence="2">
    <location>
        <begin position="50"/>
        <end position="61"/>
    </location>
</feature>
<sequence>MYHGTHLPANQPSGSSGRNGGENGSENPTFVQGSSSGTTHRSGSSHLENSEGTLSFSNGTEDQLGSFARETVQKAEAVFEDVRQRNLEANVAVGRLFSIFDLDGEYTEAERAERRRGFEHFVDQIEEAQRVEKEAAREGKRIETALRFRPRPRNSRSRSPQSHRNGGSGENDGWSSPNGDTDPAISGGKRFRIRRDQLPWATRDDEYSSNITDASCLRNQELLRLFKLDVSFTLSDIELSPSAPLGFPESEWRKIIEGHAVNLNTVLGHLHFREAPESSSARLGDKELILPAAKGATRITDAGQWASAWDATSEAYEFVFEHRRRELREYGNQIRRLFAARLPHSANRIIDYDDAVRKYVKGGTAMRLTDTHRFAHLFDAYLSFDGIESQRREPTKKGKSGNFGGGGPTAGKGSGICDRYNDKGGCERADGKCRFRHVCSQCGKPGHGEPACKGGGGKAA</sequence>
<dbReference type="OrthoDB" id="2355984at2759"/>
<feature type="domain" description="C3H1-type" evidence="3">
    <location>
        <begin position="411"/>
        <end position="440"/>
    </location>
</feature>
<evidence type="ECO:0000256" key="1">
    <source>
        <dbReference type="PROSITE-ProRule" id="PRU00723"/>
    </source>
</evidence>
<dbReference type="EMBL" id="JAACJK010000001">
    <property type="protein sequence ID" value="KAF5342316.1"/>
    <property type="molecule type" value="Genomic_DNA"/>
</dbReference>
<organism evidence="6 7">
    <name type="scientific">Ephemerocybe angulata</name>
    <dbReference type="NCBI Taxonomy" id="980116"/>
    <lineage>
        <taxon>Eukaryota</taxon>
        <taxon>Fungi</taxon>
        <taxon>Dikarya</taxon>
        <taxon>Basidiomycota</taxon>
        <taxon>Agaricomycotina</taxon>
        <taxon>Agaricomycetes</taxon>
        <taxon>Agaricomycetidae</taxon>
        <taxon>Agaricales</taxon>
        <taxon>Agaricineae</taxon>
        <taxon>Psathyrellaceae</taxon>
        <taxon>Ephemerocybe</taxon>
    </lineage>
</organism>
<keyword evidence="7" id="KW-1185">Reference proteome</keyword>
<dbReference type="InterPro" id="IPR000571">
    <property type="entry name" value="Znf_CCCH"/>
</dbReference>
<dbReference type="EMBL" id="JAACJK010000001">
    <property type="protein sequence ID" value="KAF5342314.1"/>
    <property type="molecule type" value="Genomic_DNA"/>
</dbReference>
<dbReference type="PROSITE" id="PS50103">
    <property type="entry name" value="ZF_C3H1"/>
    <property type="match status" value="1"/>
</dbReference>